<dbReference type="Gene3D" id="3.40.50.850">
    <property type="entry name" value="Isochorismatase-like"/>
    <property type="match status" value="1"/>
</dbReference>
<protein>
    <submittedName>
        <fullName evidence="3">Cysteine hydrolase</fullName>
    </submittedName>
</protein>
<accession>A0A3G6MX05</accession>
<feature type="domain" description="Isochorismatase-like" evidence="2">
    <location>
        <begin position="5"/>
        <end position="148"/>
    </location>
</feature>
<dbReference type="GO" id="GO:0016787">
    <property type="term" value="F:hydrolase activity"/>
    <property type="evidence" value="ECO:0007669"/>
    <property type="project" value="UniProtKB-KW"/>
</dbReference>
<proteinExistence type="predicted"/>
<gene>
    <name evidence="3" type="ORF">EG340_02780</name>
</gene>
<dbReference type="AlphaFoldDB" id="A0A3G6MX05"/>
<keyword evidence="1 3" id="KW-0378">Hydrolase</keyword>
<sequence>MSKQALIIIDIQNEYFENGNLTLVNPVEASLNAGKVLEHFRAKKLPIAHIQHLSADPEALPIFVEGTTGAEIHENVKPLDGEQIFQKYYPNSFRETGLGEYLKENGVTEVIITGMMTHMCVDATTRAAFDFGYKCTVIGDACASKDLEINGKTVKADDVHHAFLAALEFFYGEIKTTDEFINAVS</sequence>
<dbReference type="SUPFAM" id="SSF52499">
    <property type="entry name" value="Isochorismatase-like hydrolases"/>
    <property type="match status" value="1"/>
</dbReference>
<dbReference type="InterPro" id="IPR050272">
    <property type="entry name" value="Isochorismatase-like_hydrls"/>
</dbReference>
<evidence type="ECO:0000313" key="3">
    <source>
        <dbReference type="EMBL" id="AZA60034.1"/>
    </source>
</evidence>
<dbReference type="Proteomes" id="UP000269076">
    <property type="component" value="Chromosome"/>
</dbReference>
<dbReference type="PANTHER" id="PTHR43540">
    <property type="entry name" value="PEROXYUREIDOACRYLATE/UREIDOACRYLATE AMIDOHYDROLASE-RELATED"/>
    <property type="match status" value="1"/>
</dbReference>
<dbReference type="InterPro" id="IPR036380">
    <property type="entry name" value="Isochorismatase-like_sf"/>
</dbReference>
<dbReference type="InterPro" id="IPR000868">
    <property type="entry name" value="Isochorismatase-like_dom"/>
</dbReference>
<dbReference type="Pfam" id="PF00857">
    <property type="entry name" value="Isochorismatase"/>
    <property type="match status" value="1"/>
</dbReference>
<dbReference type="EMBL" id="CP033928">
    <property type="protein sequence ID" value="AZA60034.1"/>
    <property type="molecule type" value="Genomic_DNA"/>
</dbReference>
<name>A0A3G6MX05_9FLAO</name>
<evidence type="ECO:0000313" key="4">
    <source>
        <dbReference type="Proteomes" id="UP000269076"/>
    </source>
</evidence>
<dbReference type="RefSeq" id="WP_123885122.1">
    <property type="nucleotide sequence ID" value="NZ_CP033928.1"/>
</dbReference>
<dbReference type="PANTHER" id="PTHR43540:SF1">
    <property type="entry name" value="ISOCHORISMATASE HYDROLASE"/>
    <property type="match status" value="1"/>
</dbReference>
<evidence type="ECO:0000259" key="2">
    <source>
        <dbReference type="Pfam" id="PF00857"/>
    </source>
</evidence>
<organism evidence="3 4">
    <name type="scientific">Chryseobacterium indoltheticum</name>
    <dbReference type="NCBI Taxonomy" id="254"/>
    <lineage>
        <taxon>Bacteria</taxon>
        <taxon>Pseudomonadati</taxon>
        <taxon>Bacteroidota</taxon>
        <taxon>Flavobacteriia</taxon>
        <taxon>Flavobacteriales</taxon>
        <taxon>Weeksellaceae</taxon>
        <taxon>Chryseobacterium group</taxon>
        <taxon>Chryseobacterium</taxon>
    </lineage>
</organism>
<dbReference type="CDD" id="cd01014">
    <property type="entry name" value="nicotinamidase_related"/>
    <property type="match status" value="1"/>
</dbReference>
<evidence type="ECO:0000256" key="1">
    <source>
        <dbReference type="ARBA" id="ARBA00022801"/>
    </source>
</evidence>
<reference evidence="3 4" key="1">
    <citation type="submission" date="2018-11" db="EMBL/GenBank/DDBJ databases">
        <title>Proposal to divide the Flavobacteriaceae and reorganize its genera based on Amino Acid Identity values calculated from whole genome sequences.</title>
        <authorList>
            <person name="Nicholson A.C."/>
            <person name="Gulvik C.A."/>
            <person name="Whitney A.M."/>
            <person name="Humrighouse B.W."/>
            <person name="Bell M."/>
            <person name="Holmes B."/>
            <person name="Steigerwalt A."/>
            <person name="Villarma A."/>
            <person name="Sheth M."/>
            <person name="Batra D."/>
            <person name="Pryor J."/>
            <person name="Bernardet J.-F."/>
            <person name="Hugo C."/>
            <person name="Kampfer P."/>
            <person name="Newman J."/>
            <person name="Mcquiston J.R."/>
        </authorList>
    </citation>
    <scope>NUCLEOTIDE SEQUENCE [LARGE SCALE GENOMIC DNA]</scope>
    <source>
        <strain evidence="3 4">G0211</strain>
    </source>
</reference>